<sequence length="200" mass="22943">MSYHKCTRKEDLINVLNEIGEQVSSKETIFELKTKLKNSKLFKDDPEFVMNLINLPVEDRQSKAEQQLQITNSQLELEKIKLQQIEVETNSQLELEKIKLQQMDREIELQKYVDVIVDDIPLIATLDSGANSVIINKKYVSAKKRVHSLITLTSCFGKRRIANVLEFTISLKGGKTQTIPAAVCERERDRGRNIITLKSL</sequence>
<gene>
    <name evidence="1" type="ORF">TNCT_466751</name>
</gene>
<evidence type="ECO:0000313" key="2">
    <source>
        <dbReference type="Proteomes" id="UP000887116"/>
    </source>
</evidence>
<protein>
    <submittedName>
        <fullName evidence="1">Uncharacterized protein</fullName>
    </submittedName>
</protein>
<comment type="caution">
    <text evidence="1">The sequence shown here is derived from an EMBL/GenBank/DDBJ whole genome shotgun (WGS) entry which is preliminary data.</text>
</comment>
<name>A0A8X6J0F8_TRICU</name>
<dbReference type="Proteomes" id="UP000887116">
    <property type="component" value="Unassembled WGS sequence"/>
</dbReference>
<reference evidence="1" key="1">
    <citation type="submission" date="2020-07" db="EMBL/GenBank/DDBJ databases">
        <title>Multicomponent nature underlies the extraordinary mechanical properties of spider dragline silk.</title>
        <authorList>
            <person name="Kono N."/>
            <person name="Nakamura H."/>
            <person name="Mori M."/>
            <person name="Yoshida Y."/>
            <person name="Ohtoshi R."/>
            <person name="Malay A.D."/>
            <person name="Moran D.A.P."/>
            <person name="Tomita M."/>
            <person name="Numata K."/>
            <person name="Arakawa K."/>
        </authorList>
    </citation>
    <scope>NUCLEOTIDE SEQUENCE</scope>
</reference>
<dbReference type="AlphaFoldDB" id="A0A8X6J0F8"/>
<evidence type="ECO:0000313" key="1">
    <source>
        <dbReference type="EMBL" id="GFR14700.1"/>
    </source>
</evidence>
<accession>A0A8X6J0F8</accession>
<dbReference type="EMBL" id="BMAO01027129">
    <property type="protein sequence ID" value="GFR14700.1"/>
    <property type="molecule type" value="Genomic_DNA"/>
</dbReference>
<keyword evidence="2" id="KW-1185">Reference proteome</keyword>
<proteinExistence type="predicted"/>
<organism evidence="1 2">
    <name type="scientific">Trichonephila clavata</name>
    <name type="common">Joro spider</name>
    <name type="synonym">Nephila clavata</name>
    <dbReference type="NCBI Taxonomy" id="2740835"/>
    <lineage>
        <taxon>Eukaryota</taxon>
        <taxon>Metazoa</taxon>
        <taxon>Ecdysozoa</taxon>
        <taxon>Arthropoda</taxon>
        <taxon>Chelicerata</taxon>
        <taxon>Arachnida</taxon>
        <taxon>Araneae</taxon>
        <taxon>Araneomorphae</taxon>
        <taxon>Entelegynae</taxon>
        <taxon>Araneoidea</taxon>
        <taxon>Nephilidae</taxon>
        <taxon>Trichonephila</taxon>
    </lineage>
</organism>